<gene>
    <name evidence="7" type="ORF">QQX98_007509</name>
</gene>
<evidence type="ECO:0000256" key="3">
    <source>
        <dbReference type="ARBA" id="ARBA00022989"/>
    </source>
</evidence>
<keyword evidence="4 5" id="KW-0472">Membrane</keyword>
<organism evidence="7 8">
    <name type="scientific">Neonectria punicea</name>
    <dbReference type="NCBI Taxonomy" id="979145"/>
    <lineage>
        <taxon>Eukaryota</taxon>
        <taxon>Fungi</taxon>
        <taxon>Dikarya</taxon>
        <taxon>Ascomycota</taxon>
        <taxon>Pezizomycotina</taxon>
        <taxon>Sordariomycetes</taxon>
        <taxon>Hypocreomycetidae</taxon>
        <taxon>Hypocreales</taxon>
        <taxon>Nectriaceae</taxon>
        <taxon>Neonectria</taxon>
    </lineage>
</organism>
<dbReference type="InterPro" id="IPR008253">
    <property type="entry name" value="Marvel"/>
</dbReference>
<evidence type="ECO:0000256" key="1">
    <source>
        <dbReference type="ARBA" id="ARBA00004141"/>
    </source>
</evidence>
<dbReference type="Proteomes" id="UP001498476">
    <property type="component" value="Unassembled WGS sequence"/>
</dbReference>
<evidence type="ECO:0000259" key="6">
    <source>
        <dbReference type="Pfam" id="PF01284"/>
    </source>
</evidence>
<protein>
    <recommendedName>
        <fullName evidence="6">MARVEL domain-containing protein</fullName>
    </recommendedName>
</protein>
<feature type="domain" description="MARVEL" evidence="6">
    <location>
        <begin position="7"/>
        <end position="132"/>
    </location>
</feature>
<keyword evidence="3 5" id="KW-1133">Transmembrane helix</keyword>
<reference evidence="7 8" key="1">
    <citation type="journal article" date="2025" name="Microbiol. Resour. Announc.">
        <title>Draft genome sequences for Neonectria magnoliae and Neonectria punicea, canker pathogens of Liriodendron tulipifera and Acer saccharum in West Virginia.</title>
        <authorList>
            <person name="Petronek H.M."/>
            <person name="Kasson M.T."/>
            <person name="Metheny A.M."/>
            <person name="Stauder C.M."/>
            <person name="Lovett B."/>
            <person name="Lynch S.C."/>
            <person name="Garnas J.R."/>
            <person name="Kasson L.R."/>
            <person name="Stajich J.E."/>
        </authorList>
    </citation>
    <scope>NUCLEOTIDE SEQUENCE [LARGE SCALE GENOMIC DNA]</scope>
    <source>
        <strain evidence="7 8">NRRL 64653</strain>
    </source>
</reference>
<proteinExistence type="predicted"/>
<comment type="subcellular location">
    <subcellularLocation>
        <location evidence="1">Membrane</location>
        <topology evidence="1">Multi-pass membrane protein</topology>
    </subcellularLocation>
</comment>
<dbReference type="Pfam" id="PF01284">
    <property type="entry name" value="MARVEL"/>
    <property type="match status" value="1"/>
</dbReference>
<keyword evidence="2 5" id="KW-0812">Transmembrane</keyword>
<feature type="transmembrane region" description="Helical" evidence="5">
    <location>
        <begin position="43"/>
        <end position="63"/>
    </location>
</feature>
<evidence type="ECO:0000256" key="2">
    <source>
        <dbReference type="ARBA" id="ARBA00022692"/>
    </source>
</evidence>
<accession>A0ABR1GXL6</accession>
<comment type="caution">
    <text evidence="7">The sequence shown here is derived from an EMBL/GenBank/DDBJ whole genome shotgun (WGS) entry which is preliminary data.</text>
</comment>
<sequence>MARVHFTVLRALQLILSLTSLGLSSYVVHWYMMGSRASSPAPFNFLIFTSIFSVLSVVYLEAAPRFAPRISHPYATIAVEMANTAFYFGAFIALAIFIGGLVFCQGTVCSVSRADTVIAAGQFTAWIATTALTAKEMFVRNGTPTKDINHEMQQA</sequence>
<evidence type="ECO:0000313" key="8">
    <source>
        <dbReference type="Proteomes" id="UP001498476"/>
    </source>
</evidence>
<dbReference type="PANTHER" id="PTHR37451">
    <property type="entry name" value="MARVEL DOMAIN"/>
    <property type="match status" value="1"/>
</dbReference>
<keyword evidence="8" id="KW-1185">Reference proteome</keyword>
<feature type="transmembrane region" description="Helical" evidence="5">
    <location>
        <begin position="84"/>
        <end position="103"/>
    </location>
</feature>
<evidence type="ECO:0000256" key="5">
    <source>
        <dbReference type="SAM" id="Phobius"/>
    </source>
</evidence>
<feature type="transmembrane region" description="Helical" evidence="5">
    <location>
        <begin position="12"/>
        <end position="31"/>
    </location>
</feature>
<evidence type="ECO:0000313" key="7">
    <source>
        <dbReference type="EMBL" id="KAK7413574.1"/>
    </source>
</evidence>
<dbReference type="PANTHER" id="PTHR37451:SF5">
    <property type="entry name" value="MARVEL DOMAIN-CONTAINING PROTEIN"/>
    <property type="match status" value="1"/>
</dbReference>
<name>A0ABR1GXL6_9HYPO</name>
<dbReference type="EMBL" id="JAZAVJ010000125">
    <property type="protein sequence ID" value="KAK7413574.1"/>
    <property type="molecule type" value="Genomic_DNA"/>
</dbReference>
<evidence type="ECO:0000256" key="4">
    <source>
        <dbReference type="ARBA" id="ARBA00023136"/>
    </source>
</evidence>